<dbReference type="EMBL" id="JACHJI010000016">
    <property type="protein sequence ID" value="MBB4902379.1"/>
    <property type="molecule type" value="Genomic_DNA"/>
</dbReference>
<organism evidence="5 6">
    <name type="scientific">Streptomyces griseomycini</name>
    <dbReference type="NCBI Taxonomy" id="66895"/>
    <lineage>
        <taxon>Bacteria</taxon>
        <taxon>Bacillati</taxon>
        <taxon>Actinomycetota</taxon>
        <taxon>Actinomycetes</taxon>
        <taxon>Kitasatosporales</taxon>
        <taxon>Streptomycetaceae</taxon>
        <taxon>Streptomyces</taxon>
    </lineage>
</organism>
<evidence type="ECO:0000256" key="3">
    <source>
        <dbReference type="SAM" id="MobiDB-lite"/>
    </source>
</evidence>
<dbReference type="GO" id="GO:0046872">
    <property type="term" value="F:metal ion binding"/>
    <property type="evidence" value="ECO:0007669"/>
    <property type="project" value="UniProtKB-KW"/>
</dbReference>
<gene>
    <name evidence="5" type="ORF">FHS37_006476</name>
</gene>
<feature type="region of interest" description="Disordered" evidence="3">
    <location>
        <begin position="82"/>
        <end position="103"/>
    </location>
</feature>
<evidence type="ECO:0000256" key="1">
    <source>
        <dbReference type="ARBA" id="ARBA00001968"/>
    </source>
</evidence>
<dbReference type="Proteomes" id="UP000579523">
    <property type="component" value="Unassembled WGS sequence"/>
</dbReference>
<evidence type="ECO:0000313" key="6">
    <source>
        <dbReference type="Proteomes" id="UP000579523"/>
    </source>
</evidence>
<keyword evidence="2" id="KW-0479">Metal-binding</keyword>
<comment type="caution">
    <text evidence="5">The sequence shown here is derived from an EMBL/GenBank/DDBJ whole genome shotgun (WGS) entry which is preliminary data.</text>
</comment>
<accession>A0A7W7PW60</accession>
<reference evidence="5 6" key="1">
    <citation type="submission" date="2020-08" db="EMBL/GenBank/DDBJ databases">
        <title>Genomic Encyclopedia of Type Strains, Phase III (KMG-III): the genomes of soil and plant-associated and newly described type strains.</title>
        <authorList>
            <person name="Whitman W."/>
        </authorList>
    </citation>
    <scope>NUCLEOTIDE SEQUENCE [LARGE SCALE GENOMIC DNA]</scope>
    <source>
        <strain evidence="5 6">CECT 3273</strain>
    </source>
</reference>
<evidence type="ECO:0000313" key="5">
    <source>
        <dbReference type="EMBL" id="MBB4902379.1"/>
    </source>
</evidence>
<dbReference type="AlphaFoldDB" id="A0A7W7PW60"/>
<feature type="compositionally biased region" description="Basic and acidic residues" evidence="3">
    <location>
        <begin position="82"/>
        <end position="94"/>
    </location>
</feature>
<keyword evidence="6" id="KW-1185">Reference proteome</keyword>
<name>A0A7W7PW60_9ACTN</name>
<sequence length="149" mass="16372">MDGTLVPVRDRKIGTPSRDYRFSANVRVVVDAETRLVTAAARPVPGTTADAEAWRNSGLAAHCEGATALGDGARTTTGLIVPHRERPGRPLPKGEEEDTAQHRKVRARVEHTFSRMKNYKILRHCRQRADGLHHAVQAVARMHDLALAA</sequence>
<comment type="cofactor">
    <cofactor evidence="1">
        <name>a divalent metal cation</name>
        <dbReference type="ChEBI" id="CHEBI:60240"/>
    </cofactor>
</comment>
<proteinExistence type="predicted"/>
<evidence type="ECO:0000259" key="4">
    <source>
        <dbReference type="Pfam" id="PF13359"/>
    </source>
</evidence>
<dbReference type="InterPro" id="IPR027806">
    <property type="entry name" value="HARBI1_dom"/>
</dbReference>
<evidence type="ECO:0000256" key="2">
    <source>
        <dbReference type="ARBA" id="ARBA00022723"/>
    </source>
</evidence>
<feature type="domain" description="DDE Tnp4" evidence="4">
    <location>
        <begin position="21"/>
        <end position="143"/>
    </location>
</feature>
<protein>
    <recommendedName>
        <fullName evidence="4">DDE Tnp4 domain-containing protein</fullName>
    </recommendedName>
</protein>
<dbReference type="Pfam" id="PF13359">
    <property type="entry name" value="DDE_Tnp_4"/>
    <property type="match status" value="1"/>
</dbReference>